<comment type="caution">
    <text evidence="3">The sequence shown here is derived from an EMBL/GenBank/DDBJ whole genome shotgun (WGS) entry which is preliminary data.</text>
</comment>
<feature type="compositionally biased region" description="Low complexity" evidence="1">
    <location>
        <begin position="375"/>
        <end position="392"/>
    </location>
</feature>
<feature type="compositionally biased region" description="Polar residues" evidence="1">
    <location>
        <begin position="363"/>
        <end position="374"/>
    </location>
</feature>
<evidence type="ECO:0000256" key="1">
    <source>
        <dbReference type="SAM" id="MobiDB-lite"/>
    </source>
</evidence>
<feature type="region of interest" description="Disordered" evidence="1">
    <location>
        <begin position="347"/>
        <end position="393"/>
    </location>
</feature>
<sequence>MALARLRSALLVGLVLGGIPVHSASAEERNDLAPYAMLRSLQFVQDSVVNGDHSAGEMQRFMLGTIDQRLRTADPSVFEDPRNVDAALIYAMSGGNPATLEYLASRDLSGQFDNRVADALRKYLGGKGTLASNTLNELATEYRDQKIGPYLALVSGNVLVQKDPKAALSAYDWARLTAPGTIIEEAALRRSVAITVDGNMVPQALSYSRKYARRFLHSPYASQFADFFVQLVVAHFGEITEDDIDGALEAMDIDRRREIFLRIARSAAIAGKTELARMISAKAEALGGRPTPEALARLYGGLAGVPTKDITSAVQAMDTVADETLTPRDRALRQAAKAIAEQVVSRPSVDSFAQDDPVRVPQGTDTQTNASLTRDQAQAPAAPEQSDEAAAAIDPAFRTYVDTGRKRLDAVDALLKDEGLSQ</sequence>
<dbReference type="NCBIfam" id="NF009442">
    <property type="entry name" value="PRK12798.1-4"/>
    <property type="match status" value="1"/>
</dbReference>
<organism evidence="3 4">
    <name type="scientific">Neorhizobium turbinariae</name>
    <dbReference type="NCBI Taxonomy" id="2937795"/>
    <lineage>
        <taxon>Bacteria</taxon>
        <taxon>Pseudomonadati</taxon>
        <taxon>Pseudomonadota</taxon>
        <taxon>Alphaproteobacteria</taxon>
        <taxon>Hyphomicrobiales</taxon>
        <taxon>Rhizobiaceae</taxon>
        <taxon>Rhizobium/Agrobacterium group</taxon>
        <taxon>Neorhizobium</taxon>
    </lineage>
</organism>
<evidence type="ECO:0000313" key="3">
    <source>
        <dbReference type="EMBL" id="MCK8780126.1"/>
    </source>
</evidence>
<gene>
    <name evidence="3" type="primary">motC</name>
    <name evidence="3" type="ORF">M0654_09035</name>
</gene>
<name>A0ABT0IQF6_9HYPH</name>
<evidence type="ECO:0000256" key="2">
    <source>
        <dbReference type="SAM" id="SignalP"/>
    </source>
</evidence>
<protein>
    <submittedName>
        <fullName evidence="3">Chemotaxis protein MotC</fullName>
    </submittedName>
</protein>
<dbReference type="Proteomes" id="UP001202827">
    <property type="component" value="Unassembled WGS sequence"/>
</dbReference>
<dbReference type="RefSeq" id="WP_248682808.1">
    <property type="nucleotide sequence ID" value="NZ_JALPRY010000010.1"/>
</dbReference>
<reference evidence="3 4" key="1">
    <citation type="submission" date="2022-04" db="EMBL/GenBank/DDBJ databases">
        <title>Rhizobium coralii sp. nov., isolated from coral Turbinaria peltata.</title>
        <authorList>
            <person name="Sun H."/>
        </authorList>
    </citation>
    <scope>NUCLEOTIDE SEQUENCE [LARGE SCALE GENOMIC DNA]</scope>
    <source>
        <strain evidence="3 4">NTR19</strain>
    </source>
</reference>
<keyword evidence="2" id="KW-0732">Signal</keyword>
<dbReference type="EMBL" id="JALPRY010000010">
    <property type="protein sequence ID" value="MCK8780126.1"/>
    <property type="molecule type" value="Genomic_DNA"/>
</dbReference>
<keyword evidence="4" id="KW-1185">Reference proteome</keyword>
<proteinExistence type="predicted"/>
<feature type="chain" id="PRO_5045877610" evidence="2">
    <location>
        <begin position="27"/>
        <end position="422"/>
    </location>
</feature>
<evidence type="ECO:0000313" key="4">
    <source>
        <dbReference type="Proteomes" id="UP001202827"/>
    </source>
</evidence>
<feature type="signal peptide" evidence="2">
    <location>
        <begin position="1"/>
        <end position="26"/>
    </location>
</feature>
<accession>A0ABT0IQF6</accession>